<keyword evidence="2" id="KW-0808">Transferase</keyword>
<dbReference type="Pfam" id="PF00069">
    <property type="entry name" value="Pkinase"/>
    <property type="match status" value="1"/>
</dbReference>
<dbReference type="AlphaFoldDB" id="A0AA35XA61"/>
<feature type="compositionally biased region" description="Basic and acidic residues" evidence="6">
    <location>
        <begin position="453"/>
        <end position="470"/>
    </location>
</feature>
<protein>
    <submittedName>
        <fullName evidence="9">Protein kinase 2</fullName>
    </submittedName>
</protein>
<feature type="domain" description="Protein kinase" evidence="8">
    <location>
        <begin position="97"/>
        <end position="321"/>
    </location>
</feature>
<feature type="transmembrane region" description="Helical" evidence="7">
    <location>
        <begin position="159"/>
        <end position="177"/>
    </location>
</feature>
<keyword evidence="1" id="KW-0723">Serine/threonine-protein kinase</keyword>
<organism evidence="9 10">
    <name type="scientific">Geodia barretti</name>
    <name type="common">Barrett's horny sponge</name>
    <dbReference type="NCBI Taxonomy" id="519541"/>
    <lineage>
        <taxon>Eukaryota</taxon>
        <taxon>Metazoa</taxon>
        <taxon>Porifera</taxon>
        <taxon>Demospongiae</taxon>
        <taxon>Heteroscleromorpha</taxon>
        <taxon>Tetractinellida</taxon>
        <taxon>Astrophorina</taxon>
        <taxon>Geodiidae</taxon>
        <taxon>Geodia</taxon>
    </lineage>
</organism>
<evidence type="ECO:0000256" key="5">
    <source>
        <dbReference type="ARBA" id="ARBA00022840"/>
    </source>
</evidence>
<feature type="transmembrane region" description="Helical" evidence="7">
    <location>
        <begin position="189"/>
        <end position="208"/>
    </location>
</feature>
<evidence type="ECO:0000256" key="3">
    <source>
        <dbReference type="ARBA" id="ARBA00022741"/>
    </source>
</evidence>
<keyword evidence="7" id="KW-0812">Transmembrane</keyword>
<keyword evidence="4 9" id="KW-0418">Kinase</keyword>
<feature type="compositionally biased region" description="Gly residues" evidence="6">
    <location>
        <begin position="428"/>
        <end position="443"/>
    </location>
</feature>
<dbReference type="GO" id="GO:0004674">
    <property type="term" value="F:protein serine/threonine kinase activity"/>
    <property type="evidence" value="ECO:0007669"/>
    <property type="project" value="UniProtKB-KW"/>
</dbReference>
<evidence type="ECO:0000256" key="2">
    <source>
        <dbReference type="ARBA" id="ARBA00022679"/>
    </source>
</evidence>
<sequence>MPLRRLFSCCCSCMGEEEDEAGYRNESDYLLPGGEWDPSLSSSVVKRRSRRSRGRDSGGASGSGSFADNGAGGEDSESLYTPPEVPGATSVPKFQDFKLLKTVGKGAFGKCPLRHEGVPKTKIRTQKQTNQILSELNILKRIQHPFCVALKSTFQDKNFLFYIFCFAAGGMLFYHLRQEGKFTEPRARFYLGEIVLALNYLHGFSIIFRDLKPENCMLSEQGHVILTDFGSAKSLEMRERANTLAGTPQYMAPETPFNSADRGDLYKMVLRGDYRVPNFVSPRARSLIYKMINRDPEFRLGCSSAANRDQAVSEIKDHAFFSNTPMDPDEEMFYSTEEAERERHRQALARARRSRERDLYGSGSIVGAASSVLRSLSIRRISGSGTCQGAACEWNWEDLENMKVTPPFKPLLFHIDGFDYTTGNGQSASGGGGGMNGTPGGESEGPNGVARGGGKEDSGTTTKPQRDDDT</sequence>
<feature type="region of interest" description="Disordered" evidence="6">
    <location>
        <begin position="25"/>
        <end position="87"/>
    </location>
</feature>
<dbReference type="PROSITE" id="PS50011">
    <property type="entry name" value="PROTEIN_KINASE_DOM"/>
    <property type="match status" value="1"/>
</dbReference>
<proteinExistence type="predicted"/>
<dbReference type="InterPro" id="IPR011009">
    <property type="entry name" value="Kinase-like_dom_sf"/>
</dbReference>
<dbReference type="CDD" id="cd05123">
    <property type="entry name" value="STKc_AGC"/>
    <property type="match status" value="1"/>
</dbReference>
<dbReference type="SMART" id="SM00220">
    <property type="entry name" value="S_TKc"/>
    <property type="match status" value="1"/>
</dbReference>
<reference evidence="9" key="1">
    <citation type="submission" date="2023-03" db="EMBL/GenBank/DDBJ databases">
        <authorList>
            <person name="Steffen K."/>
            <person name="Cardenas P."/>
        </authorList>
    </citation>
    <scope>NUCLEOTIDE SEQUENCE</scope>
</reference>
<evidence type="ECO:0000256" key="7">
    <source>
        <dbReference type="SAM" id="Phobius"/>
    </source>
</evidence>
<evidence type="ECO:0000313" key="10">
    <source>
        <dbReference type="Proteomes" id="UP001174909"/>
    </source>
</evidence>
<evidence type="ECO:0000256" key="1">
    <source>
        <dbReference type="ARBA" id="ARBA00022527"/>
    </source>
</evidence>
<keyword evidence="5" id="KW-0067">ATP-binding</keyword>
<dbReference type="InterPro" id="IPR000719">
    <property type="entry name" value="Prot_kinase_dom"/>
</dbReference>
<dbReference type="FunFam" id="1.10.510.10:FF:000551">
    <property type="entry name" value="Non-specific serine/threonine protein kinase"/>
    <property type="match status" value="1"/>
</dbReference>
<evidence type="ECO:0000256" key="6">
    <source>
        <dbReference type="SAM" id="MobiDB-lite"/>
    </source>
</evidence>
<comment type="caution">
    <text evidence="9">The sequence shown here is derived from an EMBL/GenBank/DDBJ whole genome shotgun (WGS) entry which is preliminary data.</text>
</comment>
<keyword evidence="3" id="KW-0547">Nucleotide-binding</keyword>
<dbReference type="GO" id="GO:0005524">
    <property type="term" value="F:ATP binding"/>
    <property type="evidence" value="ECO:0007669"/>
    <property type="project" value="UniProtKB-KW"/>
</dbReference>
<gene>
    <name evidence="9" type="ORF">GBAR_LOCUS24401</name>
</gene>
<evidence type="ECO:0000256" key="4">
    <source>
        <dbReference type="ARBA" id="ARBA00022777"/>
    </source>
</evidence>
<keyword evidence="7" id="KW-1133">Transmembrane helix</keyword>
<accession>A0AA35XA61</accession>
<dbReference type="Gene3D" id="3.30.200.20">
    <property type="entry name" value="Phosphorylase Kinase, domain 1"/>
    <property type="match status" value="1"/>
</dbReference>
<keyword evidence="10" id="KW-1185">Reference proteome</keyword>
<dbReference type="EMBL" id="CASHTH010003371">
    <property type="protein sequence ID" value="CAI8043945.1"/>
    <property type="molecule type" value="Genomic_DNA"/>
</dbReference>
<dbReference type="SUPFAM" id="SSF56112">
    <property type="entry name" value="Protein kinase-like (PK-like)"/>
    <property type="match status" value="1"/>
</dbReference>
<name>A0AA35XA61_GEOBA</name>
<dbReference type="InterPro" id="IPR045270">
    <property type="entry name" value="STKc_AGC"/>
</dbReference>
<keyword evidence="7" id="KW-0472">Membrane</keyword>
<feature type="region of interest" description="Disordered" evidence="6">
    <location>
        <begin position="424"/>
        <end position="470"/>
    </location>
</feature>
<evidence type="ECO:0000259" key="8">
    <source>
        <dbReference type="PROSITE" id="PS50011"/>
    </source>
</evidence>
<dbReference type="Proteomes" id="UP001174909">
    <property type="component" value="Unassembled WGS sequence"/>
</dbReference>
<dbReference type="Gene3D" id="1.10.510.10">
    <property type="entry name" value="Transferase(Phosphotransferase) domain 1"/>
    <property type="match status" value="2"/>
</dbReference>
<evidence type="ECO:0000313" key="9">
    <source>
        <dbReference type="EMBL" id="CAI8043945.1"/>
    </source>
</evidence>
<dbReference type="PANTHER" id="PTHR24351">
    <property type="entry name" value="RIBOSOMAL PROTEIN S6 KINASE"/>
    <property type="match status" value="1"/>
</dbReference>